<dbReference type="RefSeq" id="WP_146957060.1">
    <property type="nucleotide sequence ID" value="NZ_CP042467.1"/>
</dbReference>
<dbReference type="OrthoDB" id="5480473at2"/>
<accession>A0A5B8XRJ3</accession>
<reference evidence="1 2" key="1">
    <citation type="submission" date="2019-08" db="EMBL/GenBank/DDBJ databases">
        <authorList>
            <person name="Liang Q."/>
        </authorList>
    </citation>
    <scope>NUCLEOTIDE SEQUENCE [LARGE SCALE GENOMIC DNA]</scope>
    <source>
        <strain evidence="1 2">V1718</strain>
    </source>
</reference>
<keyword evidence="2" id="KW-1185">Reference proteome</keyword>
<evidence type="ECO:0008006" key="3">
    <source>
        <dbReference type="Google" id="ProtNLM"/>
    </source>
</evidence>
<dbReference type="EMBL" id="CP042467">
    <property type="protein sequence ID" value="QED25999.1"/>
    <property type="molecule type" value="Genomic_DNA"/>
</dbReference>
<name>A0A5B8XRJ3_9DELT</name>
<dbReference type="Proteomes" id="UP000321595">
    <property type="component" value="Chromosome"/>
</dbReference>
<dbReference type="Gene3D" id="1.25.10.10">
    <property type="entry name" value="Leucine-rich Repeat Variant"/>
    <property type="match status" value="2"/>
</dbReference>
<gene>
    <name evidence="1" type="ORF">FRD01_01730</name>
</gene>
<dbReference type="InterPro" id="IPR004155">
    <property type="entry name" value="PBS_lyase_HEAT"/>
</dbReference>
<dbReference type="Pfam" id="PF03130">
    <property type="entry name" value="HEAT_PBS"/>
    <property type="match status" value="1"/>
</dbReference>
<protein>
    <recommendedName>
        <fullName evidence="3">HEAT repeat domain-containing protein</fullName>
    </recommendedName>
</protein>
<dbReference type="AlphaFoldDB" id="A0A5B8XRJ3"/>
<evidence type="ECO:0000313" key="2">
    <source>
        <dbReference type="Proteomes" id="UP000321595"/>
    </source>
</evidence>
<dbReference type="InterPro" id="IPR016024">
    <property type="entry name" value="ARM-type_fold"/>
</dbReference>
<evidence type="ECO:0000313" key="1">
    <source>
        <dbReference type="EMBL" id="QED25999.1"/>
    </source>
</evidence>
<proteinExistence type="predicted"/>
<dbReference type="KEGG" id="bbae:FRD01_01730"/>
<dbReference type="InterPro" id="IPR011989">
    <property type="entry name" value="ARM-like"/>
</dbReference>
<dbReference type="PROSITE" id="PS51257">
    <property type="entry name" value="PROKAR_LIPOPROTEIN"/>
    <property type="match status" value="1"/>
</dbReference>
<organism evidence="1 2">
    <name type="scientific">Microvenator marinus</name>
    <dbReference type="NCBI Taxonomy" id="2600177"/>
    <lineage>
        <taxon>Bacteria</taxon>
        <taxon>Deltaproteobacteria</taxon>
        <taxon>Bradymonadales</taxon>
        <taxon>Microvenatoraceae</taxon>
        <taxon>Microvenator</taxon>
    </lineage>
</organism>
<dbReference type="SUPFAM" id="SSF48371">
    <property type="entry name" value="ARM repeat"/>
    <property type="match status" value="1"/>
</dbReference>
<dbReference type="SMART" id="SM00567">
    <property type="entry name" value="EZ_HEAT"/>
    <property type="match status" value="4"/>
</dbReference>
<sequence length="571" mass="62216">MKRKIIGASICLAAIAFSGCEAPNWEDPAYVSKQLTEGDSAQQALAMERISQMPEDKQKEMTPALAAVYMQGGGSQKDAMQYLVQFRDARAKDAYLAELKSNSAGYAAAAATALGELKLEETIAPMLEVLASTDKNDTKLGIVQAFAFMPSPQLVAPLTELLKLDVDNNPIALHSYSCDVIGEIALAHPDAITDEVVKQVTLAMFYGNRAGQTVDRECGLAVQKMGSKATPELLKIFRLEREDVQALMMKYDSTDSPFPQNHPKLIASKRLASLHAKEAAEPMIADLKGVKEAPKTLAGQQAVNWRLKEGQTTSEIMYALGDIGDPAAVEVLSDVVTNKIAENWDDITDGLIELQLRQDAASALNRIGDRKALAPLLEMAEKGVVLDFERRAAMLEKGGNPVKEIERYQFNWMVAAEYAYLATSAEKPAFEKLVETTKGKYPELGAKMGSYLVAFDVHAECSAKGDEAAQAKCYGSKVNDENEIIRAKAAWELSRLSGDAARAELVTALGTTHLNTREILTFAGYRNPGKELVGKLDELIKAHEGANAVEKRLDSLRLQLLRGWLLANGHK</sequence>